<name>A0A1T4YDC7_9BACT</name>
<dbReference type="STRING" id="48467.SAMN02745166_02891"/>
<evidence type="ECO:0000313" key="3">
    <source>
        <dbReference type="Proteomes" id="UP000190774"/>
    </source>
</evidence>
<dbReference type="OrthoDB" id="7067875at2"/>
<feature type="transmembrane region" description="Helical" evidence="1">
    <location>
        <begin position="177"/>
        <end position="201"/>
    </location>
</feature>
<sequence length="247" mass="28106">MLSNAPRPSYCQPLPKWLSYGVPVFMMVYPFLLLIPALNWEKELNREYGLMENLTVLFLLSAFILFLRAIPRGLGPLHKVWLIILALGAFVFLGEEISWGQHYFGWSTSEGWQEVNRQRETNLHNLTGGVEFFFTKVLRNALSTGCIVGGLLIPWLYTRLGLTFATKDMRSHKIQFWLWPSIRSALVGILVNTIGVPAKIANHFEMAIPGYYGLQSGELKEALIALFILLYAVANWMVVKQFQNNPA</sequence>
<feature type="transmembrane region" description="Helical" evidence="1">
    <location>
        <begin position="50"/>
        <end position="70"/>
    </location>
</feature>
<feature type="transmembrane region" description="Helical" evidence="1">
    <location>
        <begin position="76"/>
        <end position="94"/>
    </location>
</feature>
<dbReference type="Proteomes" id="UP000190774">
    <property type="component" value="Unassembled WGS sequence"/>
</dbReference>
<protein>
    <submittedName>
        <fullName evidence="2">Uncharacterized protein</fullName>
    </submittedName>
</protein>
<evidence type="ECO:0000256" key="1">
    <source>
        <dbReference type="SAM" id="Phobius"/>
    </source>
</evidence>
<dbReference type="AlphaFoldDB" id="A0A1T4YDC7"/>
<feature type="transmembrane region" description="Helical" evidence="1">
    <location>
        <begin position="222"/>
        <end position="239"/>
    </location>
</feature>
<feature type="transmembrane region" description="Helical" evidence="1">
    <location>
        <begin position="20"/>
        <end position="38"/>
    </location>
</feature>
<evidence type="ECO:0000313" key="2">
    <source>
        <dbReference type="EMBL" id="SKA99275.1"/>
    </source>
</evidence>
<accession>A0A1T4YDC7</accession>
<gene>
    <name evidence="2" type="ORF">SAMN02745166_02891</name>
</gene>
<keyword evidence="3" id="KW-1185">Reference proteome</keyword>
<feature type="transmembrane region" description="Helical" evidence="1">
    <location>
        <begin position="137"/>
        <end position="157"/>
    </location>
</feature>
<proteinExistence type="predicted"/>
<keyword evidence="1" id="KW-1133">Transmembrane helix</keyword>
<keyword evidence="1" id="KW-0812">Transmembrane</keyword>
<reference evidence="3" key="1">
    <citation type="submission" date="2017-02" db="EMBL/GenBank/DDBJ databases">
        <authorList>
            <person name="Varghese N."/>
            <person name="Submissions S."/>
        </authorList>
    </citation>
    <scope>NUCLEOTIDE SEQUENCE [LARGE SCALE GENOMIC DNA]</scope>
    <source>
        <strain evidence="3">ATCC 700200</strain>
    </source>
</reference>
<dbReference type="EMBL" id="FUYE01000009">
    <property type="protein sequence ID" value="SKA99275.1"/>
    <property type="molecule type" value="Genomic_DNA"/>
</dbReference>
<organism evidence="2 3">
    <name type="scientific">Prosthecobacter debontii</name>
    <dbReference type="NCBI Taxonomy" id="48467"/>
    <lineage>
        <taxon>Bacteria</taxon>
        <taxon>Pseudomonadati</taxon>
        <taxon>Verrucomicrobiota</taxon>
        <taxon>Verrucomicrobiia</taxon>
        <taxon>Verrucomicrobiales</taxon>
        <taxon>Verrucomicrobiaceae</taxon>
        <taxon>Prosthecobacter</taxon>
    </lineage>
</organism>
<keyword evidence="1" id="KW-0472">Membrane</keyword>